<organism evidence="3 4">
    <name type="scientific">Pythium insidiosum</name>
    <name type="common">Pythiosis disease agent</name>
    <dbReference type="NCBI Taxonomy" id="114742"/>
    <lineage>
        <taxon>Eukaryota</taxon>
        <taxon>Sar</taxon>
        <taxon>Stramenopiles</taxon>
        <taxon>Oomycota</taxon>
        <taxon>Peronosporomycetes</taxon>
        <taxon>Pythiales</taxon>
        <taxon>Pythiaceae</taxon>
        <taxon>Pythium</taxon>
    </lineage>
</organism>
<accession>A0AAD5LKA4</accession>
<dbReference type="SUPFAM" id="SSF53474">
    <property type="entry name" value="alpha/beta-Hydrolases"/>
    <property type="match status" value="1"/>
</dbReference>
<dbReference type="InterPro" id="IPR029058">
    <property type="entry name" value="AB_hydrolase_fold"/>
</dbReference>
<dbReference type="InterPro" id="IPR050593">
    <property type="entry name" value="LovG"/>
</dbReference>
<evidence type="ECO:0000313" key="4">
    <source>
        <dbReference type="Proteomes" id="UP001209570"/>
    </source>
</evidence>
<dbReference type="AlphaFoldDB" id="A0AAD5LKA4"/>
<dbReference type="GO" id="GO:0005634">
    <property type="term" value="C:nucleus"/>
    <property type="evidence" value="ECO:0007669"/>
    <property type="project" value="TreeGrafter"/>
</dbReference>
<dbReference type="EMBL" id="JAKCXM010000124">
    <property type="protein sequence ID" value="KAJ0401600.1"/>
    <property type="molecule type" value="Genomic_DNA"/>
</dbReference>
<dbReference type="GO" id="GO:0005737">
    <property type="term" value="C:cytoplasm"/>
    <property type="evidence" value="ECO:0007669"/>
    <property type="project" value="TreeGrafter"/>
</dbReference>
<protein>
    <recommendedName>
        <fullName evidence="2">Serine hydrolase domain-containing protein</fullName>
    </recommendedName>
</protein>
<keyword evidence="4" id="KW-1185">Reference proteome</keyword>
<proteinExistence type="predicted"/>
<name>A0AAD5LKA4_PYTIN</name>
<reference evidence="3" key="1">
    <citation type="submission" date="2021-12" db="EMBL/GenBank/DDBJ databases">
        <title>Prjna785345.</title>
        <authorList>
            <person name="Rujirawat T."/>
            <person name="Krajaejun T."/>
        </authorList>
    </citation>
    <scope>NUCLEOTIDE SEQUENCE</scope>
    <source>
        <strain evidence="3">Pi057C3</strain>
    </source>
</reference>
<evidence type="ECO:0000313" key="3">
    <source>
        <dbReference type="EMBL" id="KAJ0401600.1"/>
    </source>
</evidence>
<dbReference type="GO" id="GO:0016787">
    <property type="term" value="F:hydrolase activity"/>
    <property type="evidence" value="ECO:0007669"/>
    <property type="project" value="UniProtKB-KW"/>
</dbReference>
<feature type="domain" description="Serine hydrolase" evidence="2">
    <location>
        <begin position="6"/>
        <end position="225"/>
    </location>
</feature>
<dbReference type="Proteomes" id="UP001209570">
    <property type="component" value="Unassembled WGS sequence"/>
</dbReference>
<keyword evidence="1" id="KW-0378">Hydrolase</keyword>
<gene>
    <name evidence="3" type="ORF">P43SY_008675</name>
</gene>
<dbReference type="FunFam" id="3.40.50.1820:FF:000547">
    <property type="entry name" value="Uncharacterized protein"/>
    <property type="match status" value="1"/>
</dbReference>
<dbReference type="Gene3D" id="3.40.50.1820">
    <property type="entry name" value="alpha/beta hydrolase"/>
    <property type="match status" value="1"/>
</dbReference>
<evidence type="ECO:0000256" key="1">
    <source>
        <dbReference type="ARBA" id="ARBA00022801"/>
    </source>
</evidence>
<dbReference type="PANTHER" id="PTHR48070:SF6">
    <property type="entry name" value="ESTERASE OVCA2"/>
    <property type="match status" value="1"/>
</dbReference>
<sequence length="251" mass="28359">MAARARKLRVLCLHGYRTNAQVMENQMKGLVDALGDDAEFIYVNAPQLARGPSEDVIERLHAKDAPFFEWWHVTPLACQDGSDWIWTLERVDEAMAYMDTKMAEIGPVDVVIGFSQGSMLLTILSMRYLQRRPPQMWWKLCICVCGMRVRGVNVRHLFETPDGQAKLVPIPSIHISGKADPFADECDRLADMYDSHPTAFPASPLTKMVLQHAGGHKFPSVKKYAAMYEELARVIVNHCRSIDSSLQVSRL</sequence>
<evidence type="ECO:0000259" key="2">
    <source>
        <dbReference type="Pfam" id="PF03959"/>
    </source>
</evidence>
<dbReference type="PANTHER" id="PTHR48070">
    <property type="entry name" value="ESTERASE OVCA2"/>
    <property type="match status" value="1"/>
</dbReference>
<comment type="caution">
    <text evidence="3">The sequence shown here is derived from an EMBL/GenBank/DDBJ whole genome shotgun (WGS) entry which is preliminary data.</text>
</comment>
<dbReference type="Pfam" id="PF03959">
    <property type="entry name" value="FSH1"/>
    <property type="match status" value="1"/>
</dbReference>
<dbReference type="InterPro" id="IPR005645">
    <property type="entry name" value="FSH-like_dom"/>
</dbReference>